<proteinExistence type="predicted"/>
<dbReference type="EC" id="3.1.3.18" evidence="1"/>
<dbReference type="OrthoDB" id="367448at2"/>
<dbReference type="Gene3D" id="3.40.50.1000">
    <property type="entry name" value="HAD superfamily/HAD-like"/>
    <property type="match status" value="1"/>
</dbReference>
<dbReference type="AlphaFoldDB" id="A0A5C5V0J1"/>
<dbReference type="InterPro" id="IPR051828">
    <property type="entry name" value="HAD-like_hydrolase_domain"/>
</dbReference>
<evidence type="ECO:0000313" key="2">
    <source>
        <dbReference type="Proteomes" id="UP000316714"/>
    </source>
</evidence>
<dbReference type="Pfam" id="PF00702">
    <property type="entry name" value="Hydrolase"/>
    <property type="match status" value="1"/>
</dbReference>
<dbReference type="InterPro" id="IPR036412">
    <property type="entry name" value="HAD-like_sf"/>
</dbReference>
<keyword evidence="2" id="KW-1185">Reference proteome</keyword>
<protein>
    <submittedName>
        <fullName evidence="1">Phosphoglycolate phosphatase</fullName>
        <ecNumber evidence="1">3.1.3.18</ecNumber>
    </submittedName>
</protein>
<name>A0A5C5V0J1_9BACT</name>
<dbReference type="PRINTS" id="PR00413">
    <property type="entry name" value="HADHALOGNASE"/>
</dbReference>
<keyword evidence="1" id="KW-0378">Hydrolase</keyword>
<dbReference type="RefSeq" id="WP_146568474.1">
    <property type="nucleotide sequence ID" value="NZ_SIHJ01000004.1"/>
</dbReference>
<sequence length="290" mass="30625">MNGIAARILELSSPLAPQPTGVEPVLPQIDGLRAVVFDVYGTLLVSGSGDISLTSGAAHSDAATDALVACGLPPGADGEEVVSRLKATIQADHQRSASAYPEVEIRDIWRTTLAELHPGQAAANVDVDRLAVEYECRVNPVWPMPGLRETLSALAAAGVPMGIVSNAQFFTPPALAALAGGDWDALGIDPRLCVWSFEHREAKPGRFLYDQAVARLAERGVSAAETLYVGNDMRNDIAPAAAAGFRTALFAGDARSLRLREGDPLVGDTRPDAVVTELRQILTILSLADR</sequence>
<dbReference type="EMBL" id="SIHJ01000004">
    <property type="protein sequence ID" value="TWT31297.1"/>
    <property type="molecule type" value="Genomic_DNA"/>
</dbReference>
<dbReference type="InterPro" id="IPR006439">
    <property type="entry name" value="HAD-SF_hydro_IA"/>
</dbReference>
<reference evidence="1 2" key="1">
    <citation type="submission" date="2019-02" db="EMBL/GenBank/DDBJ databases">
        <title>Deep-cultivation of Planctomycetes and their phenomic and genomic characterization uncovers novel biology.</title>
        <authorList>
            <person name="Wiegand S."/>
            <person name="Jogler M."/>
            <person name="Boedeker C."/>
            <person name="Pinto D."/>
            <person name="Vollmers J."/>
            <person name="Rivas-Marin E."/>
            <person name="Kohn T."/>
            <person name="Peeters S.H."/>
            <person name="Heuer A."/>
            <person name="Rast P."/>
            <person name="Oberbeckmann S."/>
            <person name="Bunk B."/>
            <person name="Jeske O."/>
            <person name="Meyerdierks A."/>
            <person name="Storesund J.E."/>
            <person name="Kallscheuer N."/>
            <person name="Luecker S."/>
            <person name="Lage O.M."/>
            <person name="Pohl T."/>
            <person name="Merkel B.J."/>
            <person name="Hornburger P."/>
            <person name="Mueller R.-W."/>
            <person name="Bruemmer F."/>
            <person name="Labrenz M."/>
            <person name="Spormann A.M."/>
            <person name="Op Den Camp H."/>
            <person name="Overmann J."/>
            <person name="Amann R."/>
            <person name="Jetten M.S.M."/>
            <person name="Mascher T."/>
            <person name="Medema M.H."/>
            <person name="Devos D.P."/>
            <person name="Kaster A.-K."/>
            <person name="Ovreas L."/>
            <person name="Rohde M."/>
            <person name="Galperin M.Y."/>
            <person name="Jogler C."/>
        </authorList>
    </citation>
    <scope>NUCLEOTIDE SEQUENCE [LARGE SCALE GENOMIC DNA]</scope>
    <source>
        <strain evidence="1 2">KOR34</strain>
    </source>
</reference>
<organism evidence="1 2">
    <name type="scientific">Posidoniimonas corsicana</name>
    <dbReference type="NCBI Taxonomy" id="1938618"/>
    <lineage>
        <taxon>Bacteria</taxon>
        <taxon>Pseudomonadati</taxon>
        <taxon>Planctomycetota</taxon>
        <taxon>Planctomycetia</taxon>
        <taxon>Pirellulales</taxon>
        <taxon>Lacipirellulaceae</taxon>
        <taxon>Posidoniimonas</taxon>
    </lineage>
</organism>
<dbReference type="GO" id="GO:0008967">
    <property type="term" value="F:phosphoglycolate phosphatase activity"/>
    <property type="evidence" value="ECO:0007669"/>
    <property type="project" value="UniProtKB-EC"/>
</dbReference>
<accession>A0A5C5V0J1</accession>
<dbReference type="SUPFAM" id="SSF56784">
    <property type="entry name" value="HAD-like"/>
    <property type="match status" value="1"/>
</dbReference>
<evidence type="ECO:0000313" key="1">
    <source>
        <dbReference type="EMBL" id="TWT31297.1"/>
    </source>
</evidence>
<dbReference type="PANTHER" id="PTHR46191">
    <property type="match status" value="1"/>
</dbReference>
<dbReference type="InterPro" id="IPR023214">
    <property type="entry name" value="HAD_sf"/>
</dbReference>
<dbReference type="Proteomes" id="UP000316714">
    <property type="component" value="Unassembled WGS sequence"/>
</dbReference>
<gene>
    <name evidence="1" type="primary">gph</name>
    <name evidence="1" type="ORF">KOR34_46730</name>
</gene>
<comment type="caution">
    <text evidence="1">The sequence shown here is derived from an EMBL/GenBank/DDBJ whole genome shotgun (WGS) entry which is preliminary data.</text>
</comment>
<dbReference type="PANTHER" id="PTHR46191:SF2">
    <property type="entry name" value="HALOACID DEHALOGENASE-LIKE HYDROLASE DOMAIN-CONTAINING PROTEIN 3"/>
    <property type="match status" value="1"/>
</dbReference>